<feature type="transmembrane region" description="Helical" evidence="7">
    <location>
        <begin position="242"/>
        <end position="262"/>
    </location>
</feature>
<evidence type="ECO:0000256" key="4">
    <source>
        <dbReference type="ARBA" id="ARBA00022692"/>
    </source>
</evidence>
<gene>
    <name evidence="9" type="ORF">IC621_12575</name>
</gene>
<evidence type="ECO:0000256" key="5">
    <source>
        <dbReference type="ARBA" id="ARBA00022989"/>
    </source>
</evidence>
<evidence type="ECO:0000259" key="8">
    <source>
        <dbReference type="PROSITE" id="PS50928"/>
    </source>
</evidence>
<dbReference type="Pfam" id="PF00528">
    <property type="entry name" value="BPD_transp_1"/>
    <property type="match status" value="1"/>
</dbReference>
<keyword evidence="4 7" id="KW-0812">Transmembrane</keyword>
<evidence type="ECO:0000313" key="9">
    <source>
        <dbReference type="EMBL" id="MBD1381068.1"/>
    </source>
</evidence>
<sequence length="282" mass="31411">MSQKAEWLSTRTDEKETIIRKTIQNQQKNKKGIVLIRGFIFPIFVLVVWELAGFMGAVSENMLPRPSEIMTTFIDLAASGNLLYHFQVSLFRALGGFLIGGSLGLFAGLAVGFSKKAEHTFDPTMQMLRTVPTLAVIPLFILWFGFGEVSKLLLIAKGAFFPLYVNAFLGIRSVDSKMFEVSRVLEFSKWKQITNLVLPSALPNILLGLRLALGTAWLALVAAELMGSSEGIGYLIMDARQFSQTSIVFVGIIIFAVFGKASDSFVRHFERKLLKWRDSFQG</sequence>
<dbReference type="InterPro" id="IPR000515">
    <property type="entry name" value="MetI-like"/>
</dbReference>
<evidence type="ECO:0000256" key="6">
    <source>
        <dbReference type="ARBA" id="ARBA00023136"/>
    </source>
</evidence>
<dbReference type="AlphaFoldDB" id="A0A926NJD3"/>
<feature type="transmembrane region" description="Helical" evidence="7">
    <location>
        <begin position="195"/>
        <end position="222"/>
    </location>
</feature>
<accession>A0A926NJD3</accession>
<feature type="transmembrane region" description="Helical" evidence="7">
    <location>
        <begin position="126"/>
        <end position="146"/>
    </location>
</feature>
<keyword evidence="2 7" id="KW-0813">Transport</keyword>
<keyword evidence="5 7" id="KW-1133">Transmembrane helix</keyword>
<organism evidence="9 10">
    <name type="scientific">Metabacillus arenae</name>
    <dbReference type="NCBI Taxonomy" id="2771434"/>
    <lineage>
        <taxon>Bacteria</taxon>
        <taxon>Bacillati</taxon>
        <taxon>Bacillota</taxon>
        <taxon>Bacilli</taxon>
        <taxon>Bacillales</taxon>
        <taxon>Bacillaceae</taxon>
        <taxon>Metabacillus</taxon>
    </lineage>
</organism>
<evidence type="ECO:0000256" key="1">
    <source>
        <dbReference type="ARBA" id="ARBA00004651"/>
    </source>
</evidence>
<feature type="domain" description="ABC transmembrane type-1" evidence="8">
    <location>
        <begin position="86"/>
        <end position="266"/>
    </location>
</feature>
<dbReference type="FunFam" id="1.10.3720.10:FF:000003">
    <property type="entry name" value="Aliphatic sulfonate ABC transporter permease"/>
    <property type="match status" value="1"/>
</dbReference>
<dbReference type="PANTHER" id="PTHR30151:SF38">
    <property type="entry name" value="ALIPHATIC SULFONATES TRANSPORT PERMEASE PROTEIN SSUC-RELATED"/>
    <property type="match status" value="1"/>
</dbReference>
<feature type="transmembrane region" description="Helical" evidence="7">
    <location>
        <begin position="90"/>
        <end position="114"/>
    </location>
</feature>
<keyword evidence="10" id="KW-1185">Reference proteome</keyword>
<keyword evidence="6 7" id="KW-0472">Membrane</keyword>
<dbReference type="SUPFAM" id="SSF161098">
    <property type="entry name" value="MetI-like"/>
    <property type="match status" value="1"/>
</dbReference>
<comment type="similarity">
    <text evidence="7">Belongs to the binding-protein-dependent transport system permease family.</text>
</comment>
<dbReference type="GO" id="GO:0042918">
    <property type="term" value="P:alkanesulfonate transmembrane transport"/>
    <property type="evidence" value="ECO:0007669"/>
    <property type="project" value="UniProtKB-ARBA"/>
</dbReference>
<dbReference type="CDD" id="cd06261">
    <property type="entry name" value="TM_PBP2"/>
    <property type="match status" value="1"/>
</dbReference>
<dbReference type="InterPro" id="IPR035906">
    <property type="entry name" value="MetI-like_sf"/>
</dbReference>
<dbReference type="Proteomes" id="UP000626844">
    <property type="component" value="Unassembled WGS sequence"/>
</dbReference>
<keyword evidence="3" id="KW-1003">Cell membrane</keyword>
<feature type="transmembrane region" description="Helical" evidence="7">
    <location>
        <begin position="152"/>
        <end position="174"/>
    </location>
</feature>
<comment type="caution">
    <text evidence="9">The sequence shown here is derived from an EMBL/GenBank/DDBJ whole genome shotgun (WGS) entry which is preliminary data.</text>
</comment>
<dbReference type="Gene3D" id="1.10.3720.10">
    <property type="entry name" value="MetI-like"/>
    <property type="match status" value="1"/>
</dbReference>
<dbReference type="PROSITE" id="PS50928">
    <property type="entry name" value="ABC_TM1"/>
    <property type="match status" value="1"/>
</dbReference>
<dbReference type="PANTHER" id="PTHR30151">
    <property type="entry name" value="ALKANE SULFONATE ABC TRANSPORTER-RELATED, MEMBRANE SUBUNIT"/>
    <property type="match status" value="1"/>
</dbReference>
<dbReference type="RefSeq" id="WP_191158666.1">
    <property type="nucleotide sequence ID" value="NZ_JACXAI010000015.1"/>
</dbReference>
<proteinExistence type="inferred from homology"/>
<name>A0A926NJD3_9BACI</name>
<evidence type="ECO:0000256" key="2">
    <source>
        <dbReference type="ARBA" id="ARBA00022448"/>
    </source>
</evidence>
<evidence type="ECO:0000256" key="7">
    <source>
        <dbReference type="RuleBase" id="RU363032"/>
    </source>
</evidence>
<protein>
    <submittedName>
        <fullName evidence="9">ABC transporter permease</fullName>
    </submittedName>
</protein>
<comment type="subcellular location">
    <subcellularLocation>
        <location evidence="1 7">Cell membrane</location>
        <topology evidence="1 7">Multi-pass membrane protein</topology>
    </subcellularLocation>
</comment>
<feature type="transmembrane region" description="Helical" evidence="7">
    <location>
        <begin position="34"/>
        <end position="58"/>
    </location>
</feature>
<reference evidence="9" key="1">
    <citation type="submission" date="2020-09" db="EMBL/GenBank/DDBJ databases">
        <title>A novel bacterium of genus Bacillus, isolated from South China Sea.</title>
        <authorList>
            <person name="Huang H."/>
            <person name="Mo K."/>
            <person name="Hu Y."/>
        </authorList>
    </citation>
    <scope>NUCLEOTIDE SEQUENCE</scope>
    <source>
        <strain evidence="9">IB182487</strain>
    </source>
</reference>
<dbReference type="GO" id="GO:0005886">
    <property type="term" value="C:plasma membrane"/>
    <property type="evidence" value="ECO:0007669"/>
    <property type="project" value="UniProtKB-SubCell"/>
</dbReference>
<evidence type="ECO:0000313" key="10">
    <source>
        <dbReference type="Proteomes" id="UP000626844"/>
    </source>
</evidence>
<dbReference type="EMBL" id="JACXAI010000015">
    <property type="protein sequence ID" value="MBD1381068.1"/>
    <property type="molecule type" value="Genomic_DNA"/>
</dbReference>
<evidence type="ECO:0000256" key="3">
    <source>
        <dbReference type="ARBA" id="ARBA00022475"/>
    </source>
</evidence>